<feature type="compositionally biased region" description="Basic and acidic residues" evidence="1">
    <location>
        <begin position="439"/>
        <end position="453"/>
    </location>
</feature>
<reference evidence="2 3" key="1">
    <citation type="submission" date="2016-07" db="EMBL/GenBank/DDBJ databases">
        <title>Draft genome of the white-rot fungus Obba rivulosa 3A-2.</title>
        <authorList>
            <consortium name="DOE Joint Genome Institute"/>
            <person name="Miettinen O."/>
            <person name="Riley R."/>
            <person name="Acob R."/>
            <person name="Barry K."/>
            <person name="Cullen D."/>
            <person name="De Vries R."/>
            <person name="Hainaut M."/>
            <person name="Hatakka A."/>
            <person name="Henrissat B."/>
            <person name="Hilden K."/>
            <person name="Kuo R."/>
            <person name="Labutti K."/>
            <person name="Lipzen A."/>
            <person name="Makela M.R."/>
            <person name="Sandor L."/>
            <person name="Spatafora J.W."/>
            <person name="Grigoriev I.V."/>
            <person name="Hibbett D.S."/>
        </authorList>
    </citation>
    <scope>NUCLEOTIDE SEQUENCE [LARGE SCALE GENOMIC DNA]</scope>
    <source>
        <strain evidence="2 3">3A-2</strain>
    </source>
</reference>
<feature type="compositionally biased region" description="Low complexity" evidence="1">
    <location>
        <begin position="557"/>
        <end position="566"/>
    </location>
</feature>
<feature type="compositionally biased region" description="Polar residues" evidence="1">
    <location>
        <begin position="345"/>
        <end position="355"/>
    </location>
</feature>
<name>A0A8E2ASC0_9APHY</name>
<feature type="compositionally biased region" description="Low complexity" evidence="1">
    <location>
        <begin position="456"/>
        <end position="470"/>
    </location>
</feature>
<evidence type="ECO:0000313" key="3">
    <source>
        <dbReference type="Proteomes" id="UP000250043"/>
    </source>
</evidence>
<feature type="compositionally biased region" description="Basic and acidic residues" evidence="1">
    <location>
        <begin position="572"/>
        <end position="590"/>
    </location>
</feature>
<feature type="region of interest" description="Disordered" evidence="1">
    <location>
        <begin position="329"/>
        <end position="409"/>
    </location>
</feature>
<feature type="region of interest" description="Disordered" evidence="1">
    <location>
        <begin position="439"/>
        <end position="487"/>
    </location>
</feature>
<evidence type="ECO:0000313" key="2">
    <source>
        <dbReference type="EMBL" id="OCH84330.1"/>
    </source>
</evidence>
<accession>A0A8E2ASC0</accession>
<feature type="region of interest" description="Disordered" evidence="1">
    <location>
        <begin position="551"/>
        <end position="598"/>
    </location>
</feature>
<dbReference type="EMBL" id="KV722688">
    <property type="protein sequence ID" value="OCH84330.1"/>
    <property type="molecule type" value="Genomic_DNA"/>
</dbReference>
<feature type="compositionally biased region" description="Polar residues" evidence="1">
    <location>
        <begin position="710"/>
        <end position="719"/>
    </location>
</feature>
<feature type="region of interest" description="Disordered" evidence="1">
    <location>
        <begin position="707"/>
        <end position="786"/>
    </location>
</feature>
<protein>
    <submittedName>
        <fullName evidence="2">Uncharacterized protein</fullName>
    </submittedName>
</protein>
<dbReference type="OrthoDB" id="2534923at2759"/>
<sequence length="786" mass="85224">MAHPGSAILHHDMNYQRHPSSSPIMSRASALGSSSATGPTPFKAPAHKHAHHLHSIPPREKSTRTLIIDHLLWVHARTRFAQARAELGMTDRTGGPVSSNYAHRERPENYEEDEEVYSDGEDVITLTARSGGPGHTHEDAEDERLERQDLALARNLRQRAESVEKVATAMLDQPPEVPPMHPDDLLDGPPTSPKLLPQNANQHQHTLPNGVRLRLALATVINDLFSRRAPMRPPNSRAVASSSSSSPLNAALPPALIPLADISSASYFLGLNRDTNIDGPPPTAQRHYPNDYIRSLYEIGADPDSQNSPPALRCPRHLHMGCEICVEAKAQGPPRNGGRPRSTGRAVSSAGSSPADQAAGTNNGAGTPGGGVTGWQDGSGIGSGLARPGEKGTVLRRPSGATIVRAGDGPAMHNTRLAELIVRFMRLSALVAIELGREATEERASVDGGEPRPTDPSSGSSSSGGRPSSSNDAQRHPTLSPQTSPRALTHRNLAAADGLSYHALRPSREWYFLFAGLLTRAVFEGYMTAGWRGIEPLEILIGVGLGAVPQQQRTSTASESGAPASGGSAGGRGEDMEKVEEKEGDEFKEFDPDDLPNLDDAARILFPSLREGGTRREGAELEYEVEMIERLSRFYEVPPSTPDLATHMEDLAWQYPAEAVERAAVRFCEAIARWRGKPELETYKKAPWVINQRTKKVNTGGAAMSIDSLVHSNPTSPSQAPAPDPTAEAQPSMERTYQSDSRPRRPLIERYFNLPQNLALHSRKRRRDELDRAEDASRRVPGPPYA</sequence>
<feature type="compositionally biased region" description="Gly residues" evidence="1">
    <location>
        <begin position="366"/>
        <end position="383"/>
    </location>
</feature>
<dbReference type="Proteomes" id="UP000250043">
    <property type="component" value="Unassembled WGS sequence"/>
</dbReference>
<gene>
    <name evidence="2" type="ORF">OBBRIDRAFT_799193</name>
</gene>
<proteinExistence type="predicted"/>
<feature type="region of interest" description="Disordered" evidence="1">
    <location>
        <begin position="1"/>
        <end position="47"/>
    </location>
</feature>
<feature type="compositionally biased region" description="Basic and acidic residues" evidence="1">
    <location>
        <begin position="767"/>
        <end position="778"/>
    </location>
</feature>
<keyword evidence="3" id="KW-1185">Reference proteome</keyword>
<dbReference type="AlphaFoldDB" id="A0A8E2ASC0"/>
<feature type="region of interest" description="Disordered" evidence="1">
    <location>
        <begin position="91"/>
        <end position="117"/>
    </location>
</feature>
<organism evidence="2 3">
    <name type="scientific">Obba rivulosa</name>
    <dbReference type="NCBI Taxonomy" id="1052685"/>
    <lineage>
        <taxon>Eukaryota</taxon>
        <taxon>Fungi</taxon>
        <taxon>Dikarya</taxon>
        <taxon>Basidiomycota</taxon>
        <taxon>Agaricomycotina</taxon>
        <taxon>Agaricomycetes</taxon>
        <taxon>Polyporales</taxon>
        <taxon>Gelatoporiaceae</taxon>
        <taxon>Obba</taxon>
    </lineage>
</organism>
<feature type="compositionally biased region" description="Polar residues" evidence="1">
    <location>
        <begin position="477"/>
        <end position="486"/>
    </location>
</feature>
<evidence type="ECO:0000256" key="1">
    <source>
        <dbReference type="SAM" id="MobiDB-lite"/>
    </source>
</evidence>